<accession>A0A0J8D6G1</accession>
<dbReference type="RefSeq" id="WP_048570878.1">
    <property type="nucleotide sequence ID" value="NZ_LFVU01000027.1"/>
</dbReference>
<dbReference type="Pfam" id="PF05670">
    <property type="entry name" value="NFACT-R_1"/>
    <property type="match status" value="1"/>
</dbReference>
<dbReference type="InterPro" id="IPR043682">
    <property type="entry name" value="RqcH_bacterial"/>
</dbReference>
<dbReference type="GO" id="GO:0072344">
    <property type="term" value="P:rescue of stalled ribosome"/>
    <property type="evidence" value="ECO:0007669"/>
    <property type="project" value="UniProtKB-UniRule"/>
</dbReference>
<organism evidence="7 8">
    <name type="scientific">Clostridium cylindrosporum DSM 605</name>
    <dbReference type="NCBI Taxonomy" id="1121307"/>
    <lineage>
        <taxon>Bacteria</taxon>
        <taxon>Bacillati</taxon>
        <taxon>Bacillota</taxon>
        <taxon>Clostridia</taxon>
        <taxon>Eubacteriales</taxon>
        <taxon>Clostridiaceae</taxon>
        <taxon>Clostridium</taxon>
    </lineage>
</organism>
<keyword evidence="1 5" id="KW-0820">tRNA-binding</keyword>
<dbReference type="GO" id="GO:0019843">
    <property type="term" value="F:rRNA binding"/>
    <property type="evidence" value="ECO:0007669"/>
    <property type="project" value="UniProtKB-UniRule"/>
</dbReference>
<dbReference type="PANTHER" id="PTHR15239">
    <property type="entry name" value="NUCLEAR EXPORT MEDIATOR FACTOR NEMF"/>
    <property type="match status" value="1"/>
</dbReference>
<evidence type="ECO:0000256" key="4">
    <source>
        <dbReference type="ARBA" id="ARBA00022917"/>
    </source>
</evidence>
<keyword evidence="4 5" id="KW-0648">Protein biosynthesis</keyword>
<evidence type="ECO:0000256" key="3">
    <source>
        <dbReference type="ARBA" id="ARBA00022884"/>
    </source>
</evidence>
<protein>
    <recommendedName>
        <fullName evidence="5">Rqc2 homolog RqcH</fullName>
        <shortName evidence="5">RqcH</shortName>
    </recommendedName>
</protein>
<sequence>MPFDGFFTNSIVKELSLLSDGRIDKIHQPTKDEIILYIRKDKKAYKVLFSCNPSFPRVHITETDKENPLVPPGFCMVLRKYIAGAKLKGVNQINFDRIVDFEIEGRDELGYPLTFHLIIEIMGKHSNIILINDKEKIVDSVKHITSETSRYRTVLPSFDYISPPLSGKVSPLNITKDEFDKYLNSKDLETASKAIMSSFLGISKKFSDDVTENYKNTKLIELLADERDTISSNFFYYMAKVKSCSFNYRIYYNNDLMNDFYCLPLKSYNGLTSIDFDSPSKLLDSFYGQRDLKNSLKQKYSDLFKLISNLYDRTLKKIQIHKEKLIECSNYETYKVYGDILMANQFSLEDGMKSVTLQNFYDENLNDITIPLDDDISINQNAQKYYKKYNKEKITIETVTLQLKEAEDEKLYLENILYNVENANDIETLEEIKSELSSIGYIKKRGKQSKGSKKSLPHHFVSSDGYDIYVGKNNNQNDYLTTKFAVSSDIWLHTKEIPGSHVIIKSKSGEVSDTAILEAANLAAYHSKGQNSTNVPVDYTEKKNVKKPSGAKPGMVIYTTNKTIYITPDETKVKSLTKLSK</sequence>
<dbReference type="FunFam" id="2.30.310.10:FF:000004">
    <property type="entry name" value="Fibronectin-binding protein A"/>
    <property type="match status" value="1"/>
</dbReference>
<gene>
    <name evidence="5" type="primary">rqcH</name>
    <name evidence="7" type="ORF">CLCY_2c02020</name>
</gene>
<dbReference type="STRING" id="1121307.CLCY_2c02020"/>
<keyword evidence="3 5" id="KW-0694">RNA-binding</keyword>
<dbReference type="EMBL" id="LFVU01000027">
    <property type="protein sequence ID" value="KMT21442.1"/>
    <property type="molecule type" value="Genomic_DNA"/>
</dbReference>
<dbReference type="PATRIC" id="fig|1121307.3.peg.1059"/>
<comment type="subunit">
    <text evidence="5">Associates with stalled 50S ribosomal subunits. Binds to RqcP.</text>
</comment>
<dbReference type="Pfam" id="PF05833">
    <property type="entry name" value="NFACT_N"/>
    <property type="match status" value="1"/>
</dbReference>
<keyword evidence="8" id="KW-1185">Reference proteome</keyword>
<dbReference type="Gene3D" id="2.30.310.10">
    <property type="entry name" value="ibrinogen binding protein from staphylococcus aureus domain"/>
    <property type="match status" value="1"/>
</dbReference>
<comment type="function">
    <text evidence="5">Key component of the ribosome quality control system (RQC), a ribosome-associated complex that mediates the extraction of incompletely synthesized nascent chains from stalled ribosomes and their subsequent degradation. RqcH recruits Ala-charged tRNA, and with RqcP directs the elongation of stalled nascent chains on 50S ribosomal subunits, leading to non-templated C-terminal alanine extensions (Ala tail). The Ala tail promotes nascent chain degradation. May add between 1 and at least 8 Ala residues. Binds to stalled 50S ribosomal subunits.</text>
</comment>
<dbReference type="PANTHER" id="PTHR15239:SF6">
    <property type="entry name" value="RIBOSOME QUALITY CONTROL COMPLEX SUBUNIT NEMF"/>
    <property type="match status" value="1"/>
</dbReference>
<name>A0A0J8D6G1_CLOCY</name>
<proteinExistence type="inferred from homology"/>
<dbReference type="Proteomes" id="UP000036756">
    <property type="component" value="Unassembled WGS sequence"/>
</dbReference>
<dbReference type="InterPro" id="IPR008532">
    <property type="entry name" value="NFACT_RNA-bd"/>
</dbReference>
<evidence type="ECO:0000256" key="5">
    <source>
        <dbReference type="HAMAP-Rule" id="MF_00844"/>
    </source>
</evidence>
<dbReference type="GO" id="GO:1990112">
    <property type="term" value="C:RQC complex"/>
    <property type="evidence" value="ECO:0007669"/>
    <property type="project" value="TreeGrafter"/>
</dbReference>
<reference evidence="7 8" key="1">
    <citation type="submission" date="2015-06" db="EMBL/GenBank/DDBJ databases">
        <title>Draft genome sequence of the purine-degrading Clostridium cylindrosporum HC-1 (DSM 605).</title>
        <authorList>
            <person name="Poehlein A."/>
            <person name="Schiel-Bengelsdorf B."/>
            <person name="Bengelsdorf F."/>
            <person name="Daniel R."/>
            <person name="Duerre P."/>
        </authorList>
    </citation>
    <scope>NUCLEOTIDE SEQUENCE [LARGE SCALE GENOMIC DNA]</scope>
    <source>
        <strain evidence="7 8">DSM 605</strain>
    </source>
</reference>
<feature type="domain" description="NFACT RNA-binding" evidence="6">
    <location>
        <begin position="458"/>
        <end position="550"/>
    </location>
</feature>
<evidence type="ECO:0000259" key="6">
    <source>
        <dbReference type="Pfam" id="PF05670"/>
    </source>
</evidence>
<evidence type="ECO:0000313" key="8">
    <source>
        <dbReference type="Proteomes" id="UP000036756"/>
    </source>
</evidence>
<dbReference type="InterPro" id="IPR051608">
    <property type="entry name" value="RQC_Subunit_NEMF"/>
</dbReference>
<evidence type="ECO:0000256" key="2">
    <source>
        <dbReference type="ARBA" id="ARBA00022730"/>
    </source>
</evidence>
<dbReference type="OrthoDB" id="9766163at2"/>
<comment type="caution">
    <text evidence="7">The sequence shown here is derived from an EMBL/GenBank/DDBJ whole genome shotgun (WGS) entry which is preliminary data.</text>
</comment>
<dbReference type="GO" id="GO:0000049">
    <property type="term" value="F:tRNA binding"/>
    <property type="evidence" value="ECO:0007669"/>
    <property type="project" value="UniProtKB-UniRule"/>
</dbReference>
<dbReference type="GO" id="GO:0043023">
    <property type="term" value="F:ribosomal large subunit binding"/>
    <property type="evidence" value="ECO:0007669"/>
    <property type="project" value="UniProtKB-UniRule"/>
</dbReference>
<dbReference type="AlphaFoldDB" id="A0A0J8D6G1"/>
<keyword evidence="2 5" id="KW-0699">rRNA-binding</keyword>
<evidence type="ECO:0000256" key="1">
    <source>
        <dbReference type="ARBA" id="ARBA00022555"/>
    </source>
</evidence>
<evidence type="ECO:0000313" key="7">
    <source>
        <dbReference type="EMBL" id="KMT21442.1"/>
    </source>
</evidence>
<dbReference type="HAMAP" id="MF_00844_B">
    <property type="entry name" value="RqcH_B"/>
    <property type="match status" value="1"/>
</dbReference>
<comment type="similarity">
    <text evidence="5">Belongs to the NEMF family.</text>
</comment>